<dbReference type="InterPro" id="IPR017972">
    <property type="entry name" value="Cyt_P450_CS"/>
</dbReference>
<dbReference type="GO" id="GO:0005789">
    <property type="term" value="C:endoplasmic reticulum membrane"/>
    <property type="evidence" value="ECO:0007669"/>
    <property type="project" value="UniProtKB-SubCell"/>
</dbReference>
<keyword evidence="7" id="KW-0256">Endoplasmic reticulum</keyword>
<dbReference type="Gene3D" id="1.10.630.10">
    <property type="entry name" value="Cytochrome P450"/>
    <property type="match status" value="1"/>
</dbReference>
<evidence type="ECO:0000256" key="8">
    <source>
        <dbReference type="ARBA" id="ARBA00022848"/>
    </source>
</evidence>
<evidence type="ECO:0000313" key="16">
    <source>
        <dbReference type="Proteomes" id="UP001168972"/>
    </source>
</evidence>
<protein>
    <recommendedName>
        <fullName evidence="17">Cytochrome P450</fullName>
    </recommendedName>
</protein>
<proteinExistence type="inferred from homology"/>
<comment type="subcellular location">
    <subcellularLocation>
        <location evidence="3">Endoplasmic reticulum membrane</location>
        <topology evidence="3">Peripheral membrane protein</topology>
    </subcellularLocation>
    <subcellularLocation>
        <location evidence="2">Microsome membrane</location>
        <topology evidence="2">Peripheral membrane protein</topology>
    </subcellularLocation>
</comment>
<evidence type="ECO:0000313" key="15">
    <source>
        <dbReference type="EMBL" id="KAK0178744.1"/>
    </source>
</evidence>
<keyword evidence="9 14" id="KW-0560">Oxidoreductase</keyword>
<keyword evidence="16" id="KW-1185">Reference proteome</keyword>
<dbReference type="GO" id="GO:0004497">
    <property type="term" value="F:monooxygenase activity"/>
    <property type="evidence" value="ECO:0007669"/>
    <property type="project" value="UniProtKB-KW"/>
</dbReference>
<evidence type="ECO:0008006" key="17">
    <source>
        <dbReference type="Google" id="ProtNLM"/>
    </source>
</evidence>
<name>A0AA39G0U5_MICHY</name>
<feature type="binding site" description="axial binding residue" evidence="13">
    <location>
        <position position="292"/>
    </location>
    <ligand>
        <name>heme</name>
        <dbReference type="ChEBI" id="CHEBI:30413"/>
    </ligand>
    <ligandPart>
        <name>Fe</name>
        <dbReference type="ChEBI" id="CHEBI:18248"/>
    </ligandPart>
</feature>
<evidence type="ECO:0000256" key="3">
    <source>
        <dbReference type="ARBA" id="ARBA00004406"/>
    </source>
</evidence>
<dbReference type="GO" id="GO:0016705">
    <property type="term" value="F:oxidoreductase activity, acting on paired donors, with incorporation or reduction of molecular oxygen"/>
    <property type="evidence" value="ECO:0007669"/>
    <property type="project" value="InterPro"/>
</dbReference>
<dbReference type="InterPro" id="IPR002401">
    <property type="entry name" value="Cyt_P450_E_grp-I"/>
</dbReference>
<keyword evidence="12" id="KW-0472">Membrane</keyword>
<gene>
    <name evidence="15" type="ORF">PV327_007607</name>
</gene>
<evidence type="ECO:0000256" key="13">
    <source>
        <dbReference type="PIRSR" id="PIRSR602401-1"/>
    </source>
</evidence>
<dbReference type="Pfam" id="PF00067">
    <property type="entry name" value="p450"/>
    <property type="match status" value="1"/>
</dbReference>
<evidence type="ECO:0000256" key="6">
    <source>
        <dbReference type="ARBA" id="ARBA00022723"/>
    </source>
</evidence>
<dbReference type="FunFam" id="1.10.630.10:FF:000182">
    <property type="entry name" value="Cytochrome P450 3A4"/>
    <property type="match status" value="1"/>
</dbReference>
<reference evidence="15" key="1">
    <citation type="journal article" date="2023" name="bioRxiv">
        <title>Scaffold-level genome assemblies of two parasitoid biocontrol wasps reveal the parthenogenesis mechanism and an associated novel virus.</title>
        <authorList>
            <person name="Inwood S."/>
            <person name="Skelly J."/>
            <person name="Guhlin J."/>
            <person name="Harrop T."/>
            <person name="Goldson S."/>
            <person name="Dearden P."/>
        </authorList>
    </citation>
    <scope>NUCLEOTIDE SEQUENCE</scope>
    <source>
        <strain evidence="15">Lincoln</strain>
        <tissue evidence="15">Whole body</tissue>
    </source>
</reference>
<keyword evidence="6 13" id="KW-0479">Metal-binding</keyword>
<comment type="caution">
    <text evidence="15">The sequence shown here is derived from an EMBL/GenBank/DDBJ whole genome shotgun (WGS) entry which is preliminary data.</text>
</comment>
<dbReference type="CDD" id="cd11056">
    <property type="entry name" value="CYP6-like"/>
    <property type="match status" value="1"/>
</dbReference>
<dbReference type="GO" id="GO:0005506">
    <property type="term" value="F:iron ion binding"/>
    <property type="evidence" value="ECO:0007669"/>
    <property type="project" value="InterPro"/>
</dbReference>
<dbReference type="SUPFAM" id="SSF48264">
    <property type="entry name" value="Cytochrome P450"/>
    <property type="match status" value="1"/>
</dbReference>
<accession>A0AA39G0U5</accession>
<organism evidence="15 16">
    <name type="scientific">Microctonus hyperodae</name>
    <name type="common">Parasitoid wasp</name>
    <dbReference type="NCBI Taxonomy" id="165561"/>
    <lineage>
        <taxon>Eukaryota</taxon>
        <taxon>Metazoa</taxon>
        <taxon>Ecdysozoa</taxon>
        <taxon>Arthropoda</taxon>
        <taxon>Hexapoda</taxon>
        <taxon>Insecta</taxon>
        <taxon>Pterygota</taxon>
        <taxon>Neoptera</taxon>
        <taxon>Endopterygota</taxon>
        <taxon>Hymenoptera</taxon>
        <taxon>Apocrita</taxon>
        <taxon>Ichneumonoidea</taxon>
        <taxon>Braconidae</taxon>
        <taxon>Euphorinae</taxon>
        <taxon>Microctonus</taxon>
    </lineage>
</organism>
<dbReference type="PRINTS" id="PR00463">
    <property type="entry name" value="EP450I"/>
</dbReference>
<dbReference type="PROSITE" id="PS00086">
    <property type="entry name" value="CYTOCHROME_P450"/>
    <property type="match status" value="1"/>
</dbReference>
<dbReference type="Proteomes" id="UP001168972">
    <property type="component" value="Unassembled WGS sequence"/>
</dbReference>
<comment type="cofactor">
    <cofactor evidence="1 13">
        <name>heme</name>
        <dbReference type="ChEBI" id="CHEBI:30413"/>
    </cofactor>
</comment>
<evidence type="ECO:0000256" key="9">
    <source>
        <dbReference type="ARBA" id="ARBA00023002"/>
    </source>
</evidence>
<dbReference type="InterPro" id="IPR050476">
    <property type="entry name" value="Insect_CytP450_Detox"/>
</dbReference>
<evidence type="ECO:0000256" key="7">
    <source>
        <dbReference type="ARBA" id="ARBA00022824"/>
    </source>
</evidence>
<dbReference type="InterPro" id="IPR036396">
    <property type="entry name" value="Cyt_P450_sf"/>
</dbReference>
<evidence type="ECO:0000256" key="5">
    <source>
        <dbReference type="ARBA" id="ARBA00022617"/>
    </source>
</evidence>
<dbReference type="GO" id="GO:0020037">
    <property type="term" value="F:heme binding"/>
    <property type="evidence" value="ECO:0007669"/>
    <property type="project" value="InterPro"/>
</dbReference>
<dbReference type="AlphaFoldDB" id="A0AA39G0U5"/>
<evidence type="ECO:0000256" key="10">
    <source>
        <dbReference type="ARBA" id="ARBA00023004"/>
    </source>
</evidence>
<dbReference type="PANTHER" id="PTHR24292">
    <property type="entry name" value="CYTOCHROME P450"/>
    <property type="match status" value="1"/>
</dbReference>
<evidence type="ECO:0000256" key="12">
    <source>
        <dbReference type="ARBA" id="ARBA00023136"/>
    </source>
</evidence>
<evidence type="ECO:0000256" key="2">
    <source>
        <dbReference type="ARBA" id="ARBA00004174"/>
    </source>
</evidence>
<dbReference type="PRINTS" id="PR00385">
    <property type="entry name" value="P450"/>
</dbReference>
<keyword evidence="10 13" id="KW-0408">Iron</keyword>
<evidence type="ECO:0000256" key="1">
    <source>
        <dbReference type="ARBA" id="ARBA00001971"/>
    </source>
</evidence>
<keyword evidence="11 14" id="KW-0503">Monooxygenase</keyword>
<keyword evidence="8" id="KW-0492">Microsome</keyword>
<evidence type="ECO:0000256" key="14">
    <source>
        <dbReference type="RuleBase" id="RU000461"/>
    </source>
</evidence>
<sequence length="348" mass="40337">MVETSNFLNDFLDKKFKDRELQSIEIKEVCTMYTTDIISSVAFGVSTNSFDDPTPEFYVRSRTPFIMTLKRTLQIFGIFFFPWLGRFYNHSFFGKDTDYFRHVFWSSLNAREKAKVERGDMIDSLIKLKNEKQAADFKFEGDTLVAQSGIFFIAGLESSAVTMSFALYEIARHPDVQKRVREEIHECLKDNELTYDTINNMKYLMQVIHETMRFYPPAPIIDRMASEDYKIPDSDVTIKKGTIVYAPLPGIHMDPKYFPDPEKFDPDRFSDERKHEIEPCSYMPFGEGPRICIGLRVGLLQTATGLIRILNNYELSVDPKYNTAICTRNVFTTPNATGIHLYLKKLKI</sequence>
<evidence type="ECO:0000256" key="4">
    <source>
        <dbReference type="ARBA" id="ARBA00010617"/>
    </source>
</evidence>
<dbReference type="PANTHER" id="PTHR24292:SF45">
    <property type="entry name" value="CYTOCHROME P450 6G1-RELATED"/>
    <property type="match status" value="1"/>
</dbReference>
<comment type="similarity">
    <text evidence="4 14">Belongs to the cytochrome P450 family.</text>
</comment>
<evidence type="ECO:0000256" key="11">
    <source>
        <dbReference type="ARBA" id="ARBA00023033"/>
    </source>
</evidence>
<reference evidence="15" key="2">
    <citation type="submission" date="2023-03" db="EMBL/GenBank/DDBJ databases">
        <authorList>
            <person name="Inwood S.N."/>
            <person name="Skelly J.G."/>
            <person name="Guhlin J."/>
            <person name="Harrop T.W.R."/>
            <person name="Goldson S.G."/>
            <person name="Dearden P.K."/>
        </authorList>
    </citation>
    <scope>NUCLEOTIDE SEQUENCE</scope>
    <source>
        <strain evidence="15">Lincoln</strain>
        <tissue evidence="15">Whole body</tissue>
    </source>
</reference>
<dbReference type="InterPro" id="IPR001128">
    <property type="entry name" value="Cyt_P450"/>
</dbReference>
<dbReference type="EMBL" id="JAQQBR010000004">
    <property type="protein sequence ID" value="KAK0178744.1"/>
    <property type="molecule type" value="Genomic_DNA"/>
</dbReference>
<keyword evidence="5 13" id="KW-0349">Heme</keyword>